<dbReference type="KEGG" id="aer:AERYTH_09780"/>
<evidence type="ECO:0000313" key="2">
    <source>
        <dbReference type="Proteomes" id="UP000067689"/>
    </source>
</evidence>
<dbReference type="OrthoDB" id="414967at2"/>
<proteinExistence type="predicted"/>
<dbReference type="PATRIC" id="fig|2041.4.peg.2044"/>
<dbReference type="RefSeq" id="WP_067857878.1">
    <property type="nucleotide sequence ID" value="NZ_CP011502.1"/>
</dbReference>
<protein>
    <submittedName>
        <fullName evidence="1">Uncharacterized protein</fullName>
    </submittedName>
</protein>
<reference evidence="1 2" key="1">
    <citation type="journal article" date="1991" name="Int. J. Syst. Bacteriol.">
        <title>Description of the erythromycin-producing bacterium Arthrobacter sp. strain NRRL B-3381 as Aeromicrobium erythreum gen. nov., sp. nov.</title>
        <authorList>
            <person name="Miller E.S."/>
            <person name="Woese C.R."/>
            <person name="Brenner S."/>
        </authorList>
    </citation>
    <scope>NUCLEOTIDE SEQUENCE [LARGE SCALE GENOMIC DNA]</scope>
    <source>
        <strain evidence="1 2">AR18</strain>
    </source>
</reference>
<name>A0A0U4BAR2_9ACTN</name>
<gene>
    <name evidence="1" type="ORF">AERYTH_09780</name>
</gene>
<dbReference type="Proteomes" id="UP000067689">
    <property type="component" value="Chromosome"/>
</dbReference>
<accession>A0A0U4BAR2</accession>
<keyword evidence="2" id="KW-1185">Reference proteome</keyword>
<dbReference type="EMBL" id="CP011502">
    <property type="protein sequence ID" value="ALX04969.1"/>
    <property type="molecule type" value="Genomic_DNA"/>
</dbReference>
<dbReference type="AlphaFoldDB" id="A0A0U4BAR2"/>
<sequence length="165" mass="18355">MQLRPARDDCGSWHVRRPGPFAVTYWLLSNTVTNLFDAFLGGTLHVWSLFPGARHDGYVGMLDVTEGERVVAPGLRGFRWVLEVTVDGLVLATVTTGSRTPIVLPHPVAVVVRPRYGVRRSRLAHTPWRARLTLPSDKVVELVGPWFVLCHAARTLAWPSPTTAR</sequence>
<organism evidence="1 2">
    <name type="scientific">Aeromicrobium erythreum</name>
    <dbReference type="NCBI Taxonomy" id="2041"/>
    <lineage>
        <taxon>Bacteria</taxon>
        <taxon>Bacillati</taxon>
        <taxon>Actinomycetota</taxon>
        <taxon>Actinomycetes</taxon>
        <taxon>Propionibacteriales</taxon>
        <taxon>Nocardioidaceae</taxon>
        <taxon>Aeromicrobium</taxon>
    </lineage>
</organism>
<evidence type="ECO:0000313" key="1">
    <source>
        <dbReference type="EMBL" id="ALX04969.1"/>
    </source>
</evidence>